<dbReference type="OrthoDB" id="10252290at2759"/>
<dbReference type="AlphaFoldDB" id="A0A4Z1SX38"/>
<feature type="transmembrane region" description="Helical" evidence="1">
    <location>
        <begin position="263"/>
        <end position="284"/>
    </location>
</feature>
<feature type="transmembrane region" description="Helical" evidence="1">
    <location>
        <begin position="85"/>
        <end position="102"/>
    </location>
</feature>
<dbReference type="EMBL" id="VDLU01000001">
    <property type="protein sequence ID" value="TNJ30304.1"/>
    <property type="molecule type" value="Genomic_DNA"/>
</dbReference>
<evidence type="ECO:0000313" key="2">
    <source>
        <dbReference type="EMBL" id="TNJ30304.1"/>
    </source>
</evidence>
<keyword evidence="1" id="KW-1133">Transmembrane helix</keyword>
<feature type="transmembrane region" description="Helical" evidence="1">
    <location>
        <begin position="442"/>
        <end position="461"/>
    </location>
</feature>
<feature type="transmembrane region" description="Helical" evidence="1">
    <location>
        <begin position="171"/>
        <end position="194"/>
    </location>
</feature>
<keyword evidence="3" id="KW-1185">Reference proteome</keyword>
<dbReference type="Proteomes" id="UP000315496">
    <property type="component" value="Chromosome 1"/>
</dbReference>
<organism evidence="2 3">
    <name type="scientific">Giardia muris</name>
    <dbReference type="NCBI Taxonomy" id="5742"/>
    <lineage>
        <taxon>Eukaryota</taxon>
        <taxon>Metamonada</taxon>
        <taxon>Diplomonadida</taxon>
        <taxon>Hexamitidae</taxon>
        <taxon>Giardiinae</taxon>
        <taxon>Giardia</taxon>
    </lineage>
</organism>
<protein>
    <submittedName>
        <fullName evidence="2">Uncharacterized protein</fullName>
    </submittedName>
</protein>
<evidence type="ECO:0000256" key="1">
    <source>
        <dbReference type="SAM" id="Phobius"/>
    </source>
</evidence>
<feature type="transmembrane region" description="Helical" evidence="1">
    <location>
        <begin position="481"/>
        <end position="499"/>
    </location>
</feature>
<feature type="transmembrane region" description="Helical" evidence="1">
    <location>
        <begin position="519"/>
        <end position="539"/>
    </location>
</feature>
<proteinExistence type="predicted"/>
<feature type="transmembrane region" description="Helical" evidence="1">
    <location>
        <begin position="400"/>
        <end position="422"/>
    </location>
</feature>
<comment type="caution">
    <text evidence="2">The sequence shown here is derived from an EMBL/GenBank/DDBJ whole genome shotgun (WGS) entry which is preliminary data.</text>
</comment>
<feature type="transmembrane region" description="Helical" evidence="1">
    <location>
        <begin position="33"/>
        <end position="51"/>
    </location>
</feature>
<name>A0A4Z1SX38_GIAMU</name>
<feature type="transmembrane region" description="Helical" evidence="1">
    <location>
        <begin position="337"/>
        <end position="358"/>
    </location>
</feature>
<sequence length="605" mass="68445">MPQSGWKGFWRQNFWPLIVDLDHGVSRIVSLDFARGIAILGMVMVHSIFNMTTVESILTFDHWLKYIQAILLIPLLLFAPLRGFFAIISGAAFSFLGGQAIISIRESHRSFISWYFIGFARGLLMFFLLWGLDIAYCYSIGLWQIYIPTWNFDYRTPIYKVAFPFASPMSYFAFSMVADSLLFPPLFLACWAILSHFFPTTRPNPTNISRISSMPCPDTVSLKGDTGTEQALIYGKSTQMDIRGSIDDSRSGPPPIMFSAKPYMYTCFTASVLFYVLSLCFILPESAVQSSLGKHLGVTGPELCFIDDQEIVGIKDSSSYVKALFIVALGGQYYPFFPYYGATLVGFSFGLLLLGAYYSKKEYNQKRTNDAPVAANGTDLEIARKRYSDLPYADPTYRKLFLIIGGLMASGMFLSGLISLIVQGHAFKGMDGSLRLDGYCMPPAEMMLITGINLFIMYWFIMMFEGGTVRDCCVRTQRVNFILRFSTVSLNLFVLQIWIDMLVKFVPSRFFPNIIGQKETSAAVVLSIIPLILLNYWFFTSASDSINNMWTLDWALSRIGGMITGKYGKQRPLSDNHRCIRPLCLLAREPRRPKDMECIRDPHEE</sequence>
<keyword evidence="1" id="KW-0812">Transmembrane</keyword>
<evidence type="ECO:0000313" key="3">
    <source>
        <dbReference type="Proteomes" id="UP000315496"/>
    </source>
</evidence>
<accession>A0A4Z1SX38</accession>
<keyword evidence="1" id="KW-0472">Membrane</keyword>
<dbReference type="VEuPathDB" id="GiardiaDB:GMRT_12999"/>
<reference evidence="2 3" key="1">
    <citation type="submission" date="2019-05" db="EMBL/GenBank/DDBJ databases">
        <title>The compact genome of Giardia muris reveals important steps in the evolution of intestinal protozoan parasites.</title>
        <authorList>
            <person name="Xu F."/>
            <person name="Jimenez-Gonzalez A."/>
            <person name="Einarsson E."/>
            <person name="Astvaldsson A."/>
            <person name="Peirasmaki D."/>
            <person name="Eckmann L."/>
            <person name="Andersson J.O."/>
            <person name="Svard S.G."/>
            <person name="Jerlstrom-Hultqvist J."/>
        </authorList>
    </citation>
    <scope>NUCLEOTIDE SEQUENCE [LARGE SCALE GENOMIC DNA]</scope>
    <source>
        <strain evidence="2 3">Roberts-Thomson</strain>
    </source>
</reference>
<gene>
    <name evidence="2" type="ORF">GMRT_12999</name>
</gene>